<dbReference type="EMBL" id="CP027806">
    <property type="protein sequence ID" value="AXI99716.1"/>
    <property type="molecule type" value="Genomic_DNA"/>
</dbReference>
<accession>A0A345UGW5</accession>
<name>A0A345UGW5_9BACT</name>
<evidence type="ECO:0000313" key="1">
    <source>
        <dbReference type="EMBL" id="AXI99716.1"/>
    </source>
</evidence>
<dbReference type="KEGG" id="cprv:CYPRO_0430"/>
<proteinExistence type="predicted"/>
<dbReference type="AlphaFoldDB" id="A0A345UGW5"/>
<organism evidence="1 2">
    <name type="scientific">Cyclonatronum proteinivorum</name>
    <dbReference type="NCBI Taxonomy" id="1457365"/>
    <lineage>
        <taxon>Bacteria</taxon>
        <taxon>Pseudomonadati</taxon>
        <taxon>Balneolota</taxon>
        <taxon>Balneolia</taxon>
        <taxon>Balneolales</taxon>
        <taxon>Cyclonatronaceae</taxon>
        <taxon>Cyclonatronum</taxon>
    </lineage>
</organism>
<evidence type="ECO:0000313" key="2">
    <source>
        <dbReference type="Proteomes" id="UP000254808"/>
    </source>
</evidence>
<keyword evidence="2" id="KW-1185">Reference proteome</keyword>
<gene>
    <name evidence="1" type="ORF">CYPRO_0430</name>
</gene>
<sequence length="88" mass="9739">MSFKAESPADNFKSISVHKFVKLYKKSNPREDAEMLKKDLIHFRSLKSNGQKCNCGNPIWAIGSAISGMGCFTCITGETDSSNDYEIA</sequence>
<protein>
    <submittedName>
        <fullName evidence="1">Uncharacterized protein</fullName>
    </submittedName>
</protein>
<reference evidence="1 2" key="1">
    <citation type="submission" date="2018-03" db="EMBL/GenBank/DDBJ databases">
        <title>Phenotypic and genomic properties of Cyclonatronum proteinivorum gen. nov., sp. nov., a haloalkaliphilic bacteroidete from soda lakes possessing Na+-translocating rhodopsin.</title>
        <authorList>
            <person name="Toshchakov S.V."/>
            <person name="Korzhenkov A."/>
            <person name="Samarov N.I."/>
            <person name="Kublanov I.V."/>
            <person name="Muntyan M.S."/>
            <person name="Sorokin D.Y."/>
        </authorList>
    </citation>
    <scope>NUCLEOTIDE SEQUENCE [LARGE SCALE GENOMIC DNA]</scope>
    <source>
        <strain evidence="1 2">Omega</strain>
    </source>
</reference>
<dbReference type="Proteomes" id="UP000254808">
    <property type="component" value="Chromosome"/>
</dbReference>
<dbReference type="OrthoDB" id="1467222at2"/>
<dbReference type="RefSeq" id="WP_114983056.1">
    <property type="nucleotide sequence ID" value="NZ_CP027806.1"/>
</dbReference>